<gene>
    <name evidence="1" type="ORF">BWY41_00740</name>
</gene>
<organism evidence="1">
    <name type="scientific">Candidatus Atribacter allofermentans</name>
    <dbReference type="NCBI Taxonomy" id="1852833"/>
    <lineage>
        <taxon>Bacteria</taxon>
        <taxon>Pseudomonadati</taxon>
        <taxon>Atribacterota</taxon>
        <taxon>Atribacteria</taxon>
        <taxon>Atribacterales</taxon>
        <taxon>Atribacteraceae</taxon>
        <taxon>Atribacter</taxon>
    </lineage>
</organism>
<dbReference type="PANTHER" id="PTHR36454">
    <property type="entry name" value="LMO2823 PROTEIN"/>
    <property type="match status" value="1"/>
</dbReference>
<proteinExistence type="predicted"/>
<dbReference type="EMBL" id="MWBQ01000045">
    <property type="protein sequence ID" value="OQA59881.1"/>
    <property type="molecule type" value="Genomic_DNA"/>
</dbReference>
<dbReference type="PANTHER" id="PTHR36454:SF1">
    <property type="entry name" value="DUF1015 DOMAIN-CONTAINING PROTEIN"/>
    <property type="match status" value="1"/>
</dbReference>
<protein>
    <recommendedName>
        <fullName evidence="2">DUF1015 domain-containing protein</fullName>
    </recommendedName>
</protein>
<evidence type="ECO:0008006" key="2">
    <source>
        <dbReference type="Google" id="ProtNLM"/>
    </source>
</evidence>
<dbReference type="Proteomes" id="UP000485569">
    <property type="component" value="Unassembled WGS sequence"/>
</dbReference>
<sequence length="430" mass="50568">MAVVKSFNGFHYSLDLLKNKSFERLAAPPYDIISERDKKRLTDDPDNIVHITLGKNEKGYEEAAQLLKTWIQQGKIQRDPSPSLYIYEQEYTINSQPERKKRTGFVGLVRLEEFDKKIIMPHEKTMPKYSLDRLELLRATNANLEQIFGVYNDSTGRIDAILEESKTSENFLFQFEDWQGTLHTIWRLSDHNAINQIRLFMNPRTIIIADGHHRYETSLMYRQEIREKLGDPMEPIPADYVMMTLINLKNPGLLALPTHRLIHGLPENQIKGFFDKAKKYFKVNLFANEKEFYEYYQNAPLMTIGAYSKVEEIWGTITLKKPEIMDQIMETENVNRYIDTCILHELIMKELLGIDEEMQKNKDYVDYLRGTKDVVQVVKEENKHQIVFIMKPTPMDDVEKSVLHSQRMPQKSTYFYPKVWSGLIIRLLED</sequence>
<dbReference type="PIRSF" id="PIRSF033563">
    <property type="entry name" value="UCP033563"/>
    <property type="match status" value="1"/>
</dbReference>
<dbReference type="InterPro" id="IPR008323">
    <property type="entry name" value="UCP033563"/>
</dbReference>
<dbReference type="AlphaFoldDB" id="A0A1V5T0C9"/>
<dbReference type="Pfam" id="PF06245">
    <property type="entry name" value="DUF1015"/>
    <property type="match status" value="1"/>
</dbReference>
<comment type="caution">
    <text evidence="1">The sequence shown here is derived from an EMBL/GenBank/DDBJ whole genome shotgun (WGS) entry which is preliminary data.</text>
</comment>
<evidence type="ECO:0000313" key="1">
    <source>
        <dbReference type="EMBL" id="OQA59881.1"/>
    </source>
</evidence>
<name>A0A1V5T0C9_9BACT</name>
<reference evidence="1" key="1">
    <citation type="submission" date="2017-02" db="EMBL/GenBank/DDBJ databases">
        <title>Delving into the versatile metabolic prowess of the omnipresent phylum Bacteroidetes.</title>
        <authorList>
            <person name="Nobu M.K."/>
            <person name="Mei R."/>
            <person name="Narihiro T."/>
            <person name="Kuroda K."/>
            <person name="Liu W.-T."/>
        </authorList>
    </citation>
    <scope>NUCLEOTIDE SEQUENCE</scope>
    <source>
        <strain evidence="1">ADurb.Bin276</strain>
    </source>
</reference>
<accession>A0A1V5T0C9</accession>